<dbReference type="GeneID" id="34686125"/>
<accession>A0A0C7MY56</accession>
<feature type="transmembrane region" description="Helical" evidence="1">
    <location>
        <begin position="38"/>
        <end position="58"/>
    </location>
</feature>
<proteinExistence type="predicted"/>
<feature type="transmembrane region" description="Helical" evidence="1">
    <location>
        <begin position="70"/>
        <end position="89"/>
    </location>
</feature>
<keyword evidence="1" id="KW-0812">Transmembrane</keyword>
<dbReference type="AlphaFoldDB" id="A0A0C7MY56"/>
<dbReference type="Pfam" id="PF00674">
    <property type="entry name" value="DUP"/>
    <property type="match status" value="2"/>
</dbReference>
<keyword evidence="1" id="KW-1133">Transmembrane helix</keyword>
<dbReference type="HOGENOM" id="CLU_053558_0_0_1"/>
<evidence type="ECO:0000256" key="1">
    <source>
        <dbReference type="SAM" id="Phobius"/>
    </source>
</evidence>
<sequence>MLRESQSFRQSSDVSQLPAKFFSSKLSWRLHDLANARYFYVWLFALAIFPVVTTSIVKKTGTWSSSITKFTVFVSAEIVLATLPFASQFKKRKNIKKLRSVLLKEVVELESDFAHKHWDLIAKHVNEYLLQEGLWHSEHCIYDGEECLRYFRDQVYLPFVVNPSEKHDEQLATQIYEKSYEIYWSSQELITKIAALEPNQNLPRDTYRFSIVYDLIHGIKPALKFLPVVVLSSLYMKWKMSLKIIATASVFGFLKLMCSSCHLTRRSRGRALSQPLHILTLLKLEYHSEPGESANKWDEVAKKMNTYLNEEGVLPDKRVFFDGKQCHAKFESLLAATLPDDDIKKSLYPELIRFASEFRAA</sequence>
<protein>
    <submittedName>
        <fullName evidence="2">LALA0S06e00650g1_1</fullName>
    </submittedName>
</protein>
<organism evidence="2 3">
    <name type="scientific">Lachancea lanzarotensis</name>
    <dbReference type="NCBI Taxonomy" id="1245769"/>
    <lineage>
        <taxon>Eukaryota</taxon>
        <taxon>Fungi</taxon>
        <taxon>Dikarya</taxon>
        <taxon>Ascomycota</taxon>
        <taxon>Saccharomycotina</taxon>
        <taxon>Saccharomycetes</taxon>
        <taxon>Saccharomycetales</taxon>
        <taxon>Saccharomycetaceae</taxon>
        <taxon>Lachancea</taxon>
    </lineage>
</organism>
<evidence type="ECO:0000313" key="2">
    <source>
        <dbReference type="EMBL" id="CEP62655.1"/>
    </source>
</evidence>
<reference evidence="2 3" key="1">
    <citation type="submission" date="2014-12" db="EMBL/GenBank/DDBJ databases">
        <authorList>
            <person name="Neuveglise Cecile"/>
        </authorList>
    </citation>
    <scope>NUCLEOTIDE SEQUENCE [LARGE SCALE GENOMIC DNA]</scope>
    <source>
        <strain evidence="2 3">CBS 12615</strain>
    </source>
</reference>
<name>A0A0C7MY56_9SACH</name>
<keyword evidence="1" id="KW-0472">Membrane</keyword>
<dbReference type="Proteomes" id="UP000054304">
    <property type="component" value="Unassembled WGS sequence"/>
</dbReference>
<evidence type="ECO:0000313" key="3">
    <source>
        <dbReference type="Proteomes" id="UP000054304"/>
    </source>
</evidence>
<dbReference type="InterPro" id="IPR001142">
    <property type="entry name" value="DUP/COS"/>
</dbReference>
<dbReference type="RefSeq" id="XP_022628879.1">
    <property type="nucleotide sequence ID" value="XM_022771702.1"/>
</dbReference>
<keyword evidence="3" id="KW-1185">Reference proteome</keyword>
<dbReference type="OrthoDB" id="4036472at2759"/>
<gene>
    <name evidence="2" type="ORF">LALA0_S06e00650g</name>
</gene>
<dbReference type="EMBL" id="LN736365">
    <property type="protein sequence ID" value="CEP62655.1"/>
    <property type="molecule type" value="Genomic_DNA"/>
</dbReference>